<name>A0AAD4VZ68_PRUDU</name>
<comment type="caution">
    <text evidence="1">The sequence shown here is derived from an EMBL/GenBank/DDBJ whole genome shotgun (WGS) entry which is preliminary data.</text>
</comment>
<dbReference type="EMBL" id="JAJFAZ020000004">
    <property type="protein sequence ID" value="KAI5332967.1"/>
    <property type="molecule type" value="Genomic_DNA"/>
</dbReference>
<gene>
    <name evidence="1" type="ORF">L3X38_023096</name>
</gene>
<protein>
    <submittedName>
        <fullName evidence="1">Uncharacterized protein</fullName>
    </submittedName>
</protein>
<dbReference type="AlphaFoldDB" id="A0AAD4VZ68"/>
<organism evidence="1 2">
    <name type="scientific">Prunus dulcis</name>
    <name type="common">Almond</name>
    <name type="synonym">Amygdalus dulcis</name>
    <dbReference type="NCBI Taxonomy" id="3755"/>
    <lineage>
        <taxon>Eukaryota</taxon>
        <taxon>Viridiplantae</taxon>
        <taxon>Streptophyta</taxon>
        <taxon>Embryophyta</taxon>
        <taxon>Tracheophyta</taxon>
        <taxon>Spermatophyta</taxon>
        <taxon>Magnoliopsida</taxon>
        <taxon>eudicotyledons</taxon>
        <taxon>Gunneridae</taxon>
        <taxon>Pentapetalae</taxon>
        <taxon>rosids</taxon>
        <taxon>fabids</taxon>
        <taxon>Rosales</taxon>
        <taxon>Rosaceae</taxon>
        <taxon>Amygdaloideae</taxon>
        <taxon>Amygdaleae</taxon>
        <taxon>Prunus</taxon>
    </lineage>
</organism>
<sequence>MPVLGSRFQPLPVSFWGRSKNKSGSKYGVIPRVRVWSRGFEIFRRCVITLGTLRCQRVWRSVGEGSEVALCLDEILMLSRVRRISQISIRTLIERISPIARYPDRAIVSDLDQSCRTSVLYLVEPIGTFGSEFGGRGPHGPV</sequence>
<evidence type="ECO:0000313" key="1">
    <source>
        <dbReference type="EMBL" id="KAI5332967.1"/>
    </source>
</evidence>
<accession>A0AAD4VZ68</accession>
<proteinExistence type="predicted"/>
<evidence type="ECO:0000313" key="2">
    <source>
        <dbReference type="Proteomes" id="UP001054821"/>
    </source>
</evidence>
<keyword evidence="2" id="KW-1185">Reference proteome</keyword>
<reference evidence="1 2" key="1">
    <citation type="journal article" date="2022" name="G3 (Bethesda)">
        <title>Whole-genome sequence and methylome profiling of the almond [Prunus dulcis (Mill.) D.A. Webb] cultivar 'Nonpareil'.</title>
        <authorList>
            <person name="D'Amico-Willman K.M."/>
            <person name="Ouma W.Z."/>
            <person name="Meulia T."/>
            <person name="Sideli G.M."/>
            <person name="Gradziel T.M."/>
            <person name="Fresnedo-Ramirez J."/>
        </authorList>
    </citation>
    <scope>NUCLEOTIDE SEQUENCE [LARGE SCALE GENOMIC DNA]</scope>
    <source>
        <strain evidence="1">Clone GOH B32 T37-40</strain>
    </source>
</reference>
<dbReference type="Proteomes" id="UP001054821">
    <property type="component" value="Chromosome 4"/>
</dbReference>